<protein>
    <submittedName>
        <fullName evidence="1">DUF192 domain-containing protein</fullName>
    </submittedName>
</protein>
<dbReference type="Proteomes" id="UP001165342">
    <property type="component" value="Unassembled WGS sequence"/>
</dbReference>
<dbReference type="Gene3D" id="2.60.120.1140">
    <property type="entry name" value="Protein of unknown function DUF192"/>
    <property type="match status" value="1"/>
</dbReference>
<dbReference type="RefSeq" id="WP_249830588.1">
    <property type="nucleotide sequence ID" value="NZ_JAMGBE010000001.1"/>
</dbReference>
<evidence type="ECO:0000313" key="1">
    <source>
        <dbReference type="EMBL" id="MCL6729105.1"/>
    </source>
</evidence>
<accession>A0ABT0RZT5</accession>
<dbReference type="PANTHER" id="PTHR37953">
    <property type="entry name" value="UPF0127 PROTEIN MJ1496"/>
    <property type="match status" value="1"/>
</dbReference>
<proteinExistence type="predicted"/>
<name>A0ABT0RZT5_9SPHN</name>
<dbReference type="Pfam" id="PF02643">
    <property type="entry name" value="DUF192"/>
    <property type="match status" value="1"/>
</dbReference>
<dbReference type="InterPro" id="IPR038695">
    <property type="entry name" value="Saro_0823-like_sf"/>
</dbReference>
<dbReference type="InterPro" id="IPR003795">
    <property type="entry name" value="DUF192"/>
</dbReference>
<evidence type="ECO:0000313" key="2">
    <source>
        <dbReference type="Proteomes" id="UP001165342"/>
    </source>
</evidence>
<dbReference type="PANTHER" id="PTHR37953:SF1">
    <property type="entry name" value="UPF0127 PROTEIN MJ1496"/>
    <property type="match status" value="1"/>
</dbReference>
<comment type="caution">
    <text evidence="1">The sequence shown here is derived from an EMBL/GenBank/DDBJ whole genome shotgun (WGS) entry which is preliminary data.</text>
</comment>
<sequence length="146" mass="15448">MLAACSAPTSSAGAAVEQQGQTGLEKVPLTIQTATGAHRFTVEIAVSPEEQATGLMFRTDLGPDAGMIFPYDPPMEVGFWMKNTLIPLDMIFIRADGSIARIAANTRPQSLEPVRSGEPVAAVLEIGGGRSAELGIRAGDQVSWHR</sequence>
<dbReference type="EMBL" id="JAMGBE010000001">
    <property type="protein sequence ID" value="MCL6729105.1"/>
    <property type="molecule type" value="Genomic_DNA"/>
</dbReference>
<reference evidence="1" key="1">
    <citation type="submission" date="2022-05" db="EMBL/GenBank/DDBJ databases">
        <authorList>
            <person name="Jo J.-H."/>
            <person name="Im W.-T."/>
        </authorList>
    </citation>
    <scope>NUCLEOTIDE SEQUENCE</scope>
    <source>
        <strain evidence="1">SE220</strain>
    </source>
</reference>
<keyword evidence="2" id="KW-1185">Reference proteome</keyword>
<organism evidence="1 2">
    <name type="scientific">Sphingomonas hankyongi</name>
    <dbReference type="NCBI Taxonomy" id="2908209"/>
    <lineage>
        <taxon>Bacteria</taxon>
        <taxon>Pseudomonadati</taxon>
        <taxon>Pseudomonadota</taxon>
        <taxon>Alphaproteobacteria</taxon>
        <taxon>Sphingomonadales</taxon>
        <taxon>Sphingomonadaceae</taxon>
        <taxon>Sphingomonas</taxon>
    </lineage>
</organism>
<gene>
    <name evidence="1" type="ORF">LZ538_03420</name>
</gene>